<dbReference type="SMART" id="SM00823">
    <property type="entry name" value="PKS_PP"/>
    <property type="match status" value="1"/>
</dbReference>
<dbReference type="SUPFAM" id="SSF47336">
    <property type="entry name" value="ACP-like"/>
    <property type="match status" value="1"/>
</dbReference>
<protein>
    <submittedName>
        <fullName evidence="6">Amino acid adenylation domain-containing protein</fullName>
    </submittedName>
</protein>
<evidence type="ECO:0000256" key="1">
    <source>
        <dbReference type="ARBA" id="ARBA00001957"/>
    </source>
</evidence>
<dbReference type="Pfam" id="PF00550">
    <property type="entry name" value="PP-binding"/>
    <property type="match status" value="1"/>
</dbReference>
<evidence type="ECO:0000259" key="5">
    <source>
        <dbReference type="PROSITE" id="PS50075"/>
    </source>
</evidence>
<dbReference type="Gene3D" id="3.40.50.1820">
    <property type="entry name" value="alpha/beta hydrolase"/>
    <property type="match status" value="1"/>
</dbReference>
<dbReference type="InterPro" id="IPR036736">
    <property type="entry name" value="ACP-like_sf"/>
</dbReference>
<dbReference type="EMBL" id="JACCCO010000003">
    <property type="protein sequence ID" value="NYF43388.1"/>
    <property type="molecule type" value="Genomic_DNA"/>
</dbReference>
<dbReference type="PROSITE" id="PS00012">
    <property type="entry name" value="PHOSPHOPANTETHEINE"/>
    <property type="match status" value="1"/>
</dbReference>
<comment type="cofactor">
    <cofactor evidence="1">
        <name>pantetheine 4'-phosphate</name>
        <dbReference type="ChEBI" id="CHEBI:47942"/>
    </cofactor>
</comment>
<dbReference type="InterPro" id="IPR020806">
    <property type="entry name" value="PKS_PP-bd"/>
</dbReference>
<dbReference type="InterPro" id="IPR045851">
    <property type="entry name" value="AMP-bd_C_sf"/>
</dbReference>
<sequence>MRAPLSPAQERLWLLQRLDPGNAAYTMYLTRRLRGPLDEDALTRALTDVLTRHESLRTRFAEEDGVPWAVLDPAPPPVEWIGPVDDGEARRLAAERIDTPFGLAAGPPVRAAVIRVAGGDHLLCVTMHHIVADGWSLNVILDDLAECYTARARGAEPALRPLPVQAGDYGRWQRRRAGRAEPYWLGRLADPPATELPFRRDGGATGLGEAHRVTVAPATVRALEDLARAGRTTLFTVLAAAYQVLLSRHSGQRDVLVGSVVAGRERVELEPMVGYVAQTVLLRGDLSGDPTFADLVGRARGDVLGALGNPAVPFEKLSHPADTLLRTMFILHSQDAGPRRPFGGLEVSHVDVGLRRVKNDLLVEAWRDGDGGGSGGLTVSFFHDTGLFEAAEIGRLAGRFARLLESAAASPGTPVSALRIWTDDDEAGLRLPDAGPALPDAGPALPEAASALSDLGPDLPGGDGPRTVPEMVAEAARRAPGAVAVVCGGERVTYGELLARADALAAALRDGGVRPGDVVGVRLPRSPEAIAALLAVWRAGAAYLPFDPDVPDERLAFALADASATHLVTRRAAPAGLIAVDPSPADPGLIAVDPSPADPGLIAVDPSSADPGAAGGTDRGTAGGAGTRPEGAGREAPGGFPAGVAPGDAAYVITTSGSTGVPKGVLVEHGALAARVRWMRADYGLTPADRVVQFASLSFDAHVEEVFPALAAGATLLLLPDGAATLPDVLASPEGGRVTVLDLPTAYWHSLTEDLAEITWPPALRLVILGGEQVAATAVARWRDRFGDAVRLVNTYGPTEATVIATACDLGADAATGRPPIGRPIGETTAYVLGDGGEPLPAGVAGELAVGGAGVARGYLGRPALTAAAFVPDPGGRPGARRYRTGDRVRRRLDGRLEFLGRLDGQLKVRGFRIEPGEVESRLLSCPGVGQAFVTARGGELVAYVTGAADPADLRARLERVLPRQFVPTAWVRLDVLPLTPGGKVDRAALPAPQAVPDAGRVLPRTDGERLVASIWEELLGTGPVGAFDDFFALGGHSLLATRVAARIRRATGVEVPIKTIFAGSTVAALAEEVERLLVEELAALSEEEAEALLAGAEEP</sequence>
<dbReference type="SUPFAM" id="SSF52777">
    <property type="entry name" value="CoA-dependent acyltransferases"/>
    <property type="match status" value="2"/>
</dbReference>
<evidence type="ECO:0000256" key="3">
    <source>
        <dbReference type="ARBA" id="ARBA00022553"/>
    </source>
</evidence>
<dbReference type="GO" id="GO:0043041">
    <property type="term" value="P:amino acid activation for nonribosomal peptide biosynthetic process"/>
    <property type="evidence" value="ECO:0007669"/>
    <property type="project" value="TreeGrafter"/>
</dbReference>
<feature type="compositionally biased region" description="Gly residues" evidence="4">
    <location>
        <begin position="613"/>
        <end position="626"/>
    </location>
</feature>
<dbReference type="Gene3D" id="3.40.50.980">
    <property type="match status" value="1"/>
</dbReference>
<dbReference type="GO" id="GO:0003824">
    <property type="term" value="F:catalytic activity"/>
    <property type="evidence" value="ECO:0007669"/>
    <property type="project" value="InterPro"/>
</dbReference>
<comment type="caution">
    <text evidence="6">The sequence shown here is derived from an EMBL/GenBank/DDBJ whole genome shotgun (WGS) entry which is preliminary data.</text>
</comment>
<dbReference type="Gene3D" id="3.30.559.30">
    <property type="entry name" value="Nonribosomal peptide synthetase, condensation domain"/>
    <property type="match status" value="1"/>
</dbReference>
<dbReference type="PROSITE" id="PS50075">
    <property type="entry name" value="CARRIER"/>
    <property type="match status" value="1"/>
</dbReference>
<dbReference type="InterPro" id="IPR000873">
    <property type="entry name" value="AMP-dep_synth/lig_dom"/>
</dbReference>
<dbReference type="InterPro" id="IPR006162">
    <property type="entry name" value="Ppantetheine_attach_site"/>
</dbReference>
<dbReference type="InterPro" id="IPR029058">
    <property type="entry name" value="AB_hydrolase_fold"/>
</dbReference>
<dbReference type="PANTHER" id="PTHR45527:SF1">
    <property type="entry name" value="FATTY ACID SYNTHASE"/>
    <property type="match status" value="1"/>
</dbReference>
<dbReference type="GO" id="GO:0044550">
    <property type="term" value="P:secondary metabolite biosynthetic process"/>
    <property type="evidence" value="ECO:0007669"/>
    <property type="project" value="TreeGrafter"/>
</dbReference>
<dbReference type="Gene3D" id="3.40.50.12780">
    <property type="entry name" value="N-terminal domain of ligase-like"/>
    <property type="match status" value="1"/>
</dbReference>
<dbReference type="RefSeq" id="WP_179826867.1">
    <property type="nucleotide sequence ID" value="NZ_JACCCO010000003.1"/>
</dbReference>
<dbReference type="InterPro" id="IPR023213">
    <property type="entry name" value="CAT-like_dom_sf"/>
</dbReference>
<dbReference type="GO" id="GO:0008610">
    <property type="term" value="P:lipid biosynthetic process"/>
    <property type="evidence" value="ECO:0007669"/>
    <property type="project" value="UniProtKB-ARBA"/>
</dbReference>
<proteinExistence type="predicted"/>
<dbReference type="Pfam" id="PF13193">
    <property type="entry name" value="AMP-binding_C"/>
    <property type="match status" value="1"/>
</dbReference>
<dbReference type="InterPro" id="IPR020845">
    <property type="entry name" value="AMP-binding_CS"/>
</dbReference>
<organism evidence="6 7">
    <name type="scientific">Streptosporangium sandarakinum</name>
    <dbReference type="NCBI Taxonomy" id="1260955"/>
    <lineage>
        <taxon>Bacteria</taxon>
        <taxon>Bacillati</taxon>
        <taxon>Actinomycetota</taxon>
        <taxon>Actinomycetes</taxon>
        <taxon>Streptosporangiales</taxon>
        <taxon>Streptosporangiaceae</taxon>
        <taxon>Streptosporangium</taxon>
    </lineage>
</organism>
<evidence type="ECO:0000313" key="6">
    <source>
        <dbReference type="EMBL" id="NYF43388.1"/>
    </source>
</evidence>
<dbReference type="AlphaFoldDB" id="A0A852V761"/>
<dbReference type="GO" id="GO:0031177">
    <property type="term" value="F:phosphopantetheine binding"/>
    <property type="evidence" value="ECO:0007669"/>
    <property type="project" value="InterPro"/>
</dbReference>
<dbReference type="NCBIfam" id="TIGR01733">
    <property type="entry name" value="AA-adenyl-dom"/>
    <property type="match status" value="1"/>
</dbReference>
<dbReference type="Proteomes" id="UP000576393">
    <property type="component" value="Unassembled WGS sequence"/>
</dbReference>
<dbReference type="Pfam" id="PF00501">
    <property type="entry name" value="AMP-binding"/>
    <property type="match status" value="1"/>
</dbReference>
<name>A0A852V761_9ACTN</name>
<evidence type="ECO:0000313" key="7">
    <source>
        <dbReference type="Proteomes" id="UP000576393"/>
    </source>
</evidence>
<dbReference type="SUPFAM" id="SSF56801">
    <property type="entry name" value="Acetyl-CoA synthetase-like"/>
    <property type="match status" value="1"/>
</dbReference>
<dbReference type="GO" id="GO:0005737">
    <property type="term" value="C:cytoplasm"/>
    <property type="evidence" value="ECO:0007669"/>
    <property type="project" value="TreeGrafter"/>
</dbReference>
<dbReference type="CDD" id="cd19531">
    <property type="entry name" value="LCL_NRPS-like"/>
    <property type="match status" value="1"/>
</dbReference>
<keyword evidence="2" id="KW-0596">Phosphopantetheine</keyword>
<evidence type="ECO:0000256" key="4">
    <source>
        <dbReference type="SAM" id="MobiDB-lite"/>
    </source>
</evidence>
<dbReference type="InterPro" id="IPR042099">
    <property type="entry name" value="ANL_N_sf"/>
</dbReference>
<accession>A0A852V761</accession>
<dbReference type="Pfam" id="PF00668">
    <property type="entry name" value="Condensation"/>
    <property type="match status" value="1"/>
</dbReference>
<keyword evidence="3" id="KW-0597">Phosphoprotein</keyword>
<dbReference type="InterPro" id="IPR010071">
    <property type="entry name" value="AA_adenyl_dom"/>
</dbReference>
<dbReference type="InterPro" id="IPR009081">
    <property type="entry name" value="PP-bd_ACP"/>
</dbReference>
<reference evidence="6 7" key="1">
    <citation type="submission" date="2020-07" db="EMBL/GenBank/DDBJ databases">
        <title>Sequencing the genomes of 1000 actinobacteria strains.</title>
        <authorList>
            <person name="Klenk H.-P."/>
        </authorList>
    </citation>
    <scope>NUCLEOTIDE SEQUENCE [LARGE SCALE GENOMIC DNA]</scope>
    <source>
        <strain evidence="6 7">DSM 45763</strain>
    </source>
</reference>
<evidence type="ECO:0000256" key="2">
    <source>
        <dbReference type="ARBA" id="ARBA00022450"/>
    </source>
</evidence>
<dbReference type="GO" id="GO:0072330">
    <property type="term" value="P:monocarboxylic acid biosynthetic process"/>
    <property type="evidence" value="ECO:0007669"/>
    <property type="project" value="UniProtKB-ARBA"/>
</dbReference>
<feature type="compositionally biased region" description="Low complexity" evidence="4">
    <location>
        <begin position="627"/>
        <end position="640"/>
    </location>
</feature>
<dbReference type="InterPro" id="IPR025110">
    <property type="entry name" value="AMP-bd_C"/>
</dbReference>
<dbReference type="Gene3D" id="3.30.559.10">
    <property type="entry name" value="Chloramphenicol acetyltransferase-like domain"/>
    <property type="match status" value="1"/>
</dbReference>
<feature type="region of interest" description="Disordered" evidence="4">
    <location>
        <begin position="601"/>
        <end position="640"/>
    </location>
</feature>
<dbReference type="InterPro" id="IPR001242">
    <property type="entry name" value="Condensation_dom"/>
</dbReference>
<dbReference type="Gene3D" id="3.30.300.30">
    <property type="match status" value="1"/>
</dbReference>
<keyword evidence="7" id="KW-1185">Reference proteome</keyword>
<dbReference type="PROSITE" id="PS00455">
    <property type="entry name" value="AMP_BINDING"/>
    <property type="match status" value="1"/>
</dbReference>
<dbReference type="CDD" id="cd05930">
    <property type="entry name" value="A_NRPS"/>
    <property type="match status" value="1"/>
</dbReference>
<feature type="domain" description="Carrier" evidence="5">
    <location>
        <begin position="1003"/>
        <end position="1078"/>
    </location>
</feature>
<dbReference type="FunFam" id="1.10.1200.10:FF:000016">
    <property type="entry name" value="Non-ribosomal peptide synthase"/>
    <property type="match status" value="1"/>
</dbReference>
<dbReference type="PANTHER" id="PTHR45527">
    <property type="entry name" value="NONRIBOSOMAL PEPTIDE SYNTHETASE"/>
    <property type="match status" value="1"/>
</dbReference>
<gene>
    <name evidence="6" type="ORF">HDA43_005615</name>
</gene>